<protein>
    <recommendedName>
        <fullName evidence="1">SET domain-containing protein</fullName>
    </recommendedName>
</protein>
<dbReference type="eggNOG" id="KOG2461">
    <property type="taxonomic scope" value="Eukaryota"/>
</dbReference>
<dbReference type="HOGENOM" id="CLU_089435_0_0_1"/>
<proteinExistence type="predicted"/>
<dbReference type="Proteomes" id="UP000008068">
    <property type="component" value="Unassembled WGS sequence"/>
</dbReference>
<sequence>MVATRSQTRGRKSHYYVVAANLEAIEILEEGEFDMNNREVLGEISDAAYERLGVKKDGRLKFDTNKHIVCLDCQAHYKEKEGCKLHPIYWVENSFASQGGRRLPYAERTIPPEYFYLSEDTIAGQGIKAARKIPVGLVFGPYKGIKTPTEECRNPGYSWHVTIKGKLFTVDAFDKTKGNWLRYVNSPNEETGGNMIPFQYQEKIYYKTIKVIQKDEEVLVWYGEQYGKELRNLRASRQ</sequence>
<dbReference type="InterPro" id="IPR046341">
    <property type="entry name" value="SET_dom_sf"/>
</dbReference>
<dbReference type="InterPro" id="IPR001214">
    <property type="entry name" value="SET_dom"/>
</dbReference>
<dbReference type="OrthoDB" id="40579at2759"/>
<keyword evidence="3" id="KW-1185">Reference proteome</keyword>
<dbReference type="Pfam" id="PF21549">
    <property type="entry name" value="PRDM2_PR"/>
    <property type="match status" value="1"/>
</dbReference>
<dbReference type="PROSITE" id="PS50280">
    <property type="entry name" value="SET"/>
    <property type="match status" value="1"/>
</dbReference>
<accession>G0P588</accession>
<evidence type="ECO:0000313" key="2">
    <source>
        <dbReference type="EMBL" id="EGT45380.1"/>
    </source>
</evidence>
<dbReference type="SMART" id="SM00317">
    <property type="entry name" value="SET"/>
    <property type="match status" value="1"/>
</dbReference>
<dbReference type="AlphaFoldDB" id="G0P588"/>
<organism evidence="3">
    <name type="scientific">Caenorhabditis brenneri</name>
    <name type="common">Nematode worm</name>
    <dbReference type="NCBI Taxonomy" id="135651"/>
    <lineage>
        <taxon>Eukaryota</taxon>
        <taxon>Metazoa</taxon>
        <taxon>Ecdysozoa</taxon>
        <taxon>Nematoda</taxon>
        <taxon>Chromadorea</taxon>
        <taxon>Rhabditida</taxon>
        <taxon>Rhabditina</taxon>
        <taxon>Rhabditomorpha</taxon>
        <taxon>Rhabditoidea</taxon>
        <taxon>Rhabditidae</taxon>
        <taxon>Peloderinae</taxon>
        <taxon>Caenorhabditis</taxon>
    </lineage>
</organism>
<feature type="domain" description="SET" evidence="1">
    <location>
        <begin position="111"/>
        <end position="223"/>
    </location>
</feature>
<dbReference type="Gene3D" id="2.170.270.10">
    <property type="entry name" value="SET domain"/>
    <property type="match status" value="1"/>
</dbReference>
<dbReference type="EMBL" id="GL380077">
    <property type="protein sequence ID" value="EGT45380.1"/>
    <property type="molecule type" value="Genomic_DNA"/>
</dbReference>
<reference evidence="3" key="1">
    <citation type="submission" date="2011-07" db="EMBL/GenBank/DDBJ databases">
        <authorList>
            <consortium name="Caenorhabditis brenneri Sequencing and Analysis Consortium"/>
            <person name="Wilson R.K."/>
        </authorList>
    </citation>
    <scope>NUCLEOTIDE SEQUENCE [LARGE SCALE GENOMIC DNA]</scope>
    <source>
        <strain evidence="3">PB2801</strain>
    </source>
</reference>
<dbReference type="InParanoid" id="G0P588"/>
<gene>
    <name evidence="2" type="ORF">CAEBREN_18087</name>
</gene>
<evidence type="ECO:0000259" key="1">
    <source>
        <dbReference type="PROSITE" id="PS50280"/>
    </source>
</evidence>
<dbReference type="STRING" id="135651.G0P588"/>
<dbReference type="OMA" id="YWVENSF"/>
<name>G0P588_CAEBE</name>
<dbReference type="SUPFAM" id="SSF82199">
    <property type="entry name" value="SET domain"/>
    <property type="match status" value="1"/>
</dbReference>
<evidence type="ECO:0000313" key="3">
    <source>
        <dbReference type="Proteomes" id="UP000008068"/>
    </source>
</evidence>